<feature type="non-terminal residue" evidence="2">
    <location>
        <position position="1"/>
    </location>
</feature>
<keyword evidence="1" id="KW-0472">Membrane</keyword>
<organism evidence="2 3">
    <name type="scientific">Porites lobata</name>
    <dbReference type="NCBI Taxonomy" id="104759"/>
    <lineage>
        <taxon>Eukaryota</taxon>
        <taxon>Metazoa</taxon>
        <taxon>Cnidaria</taxon>
        <taxon>Anthozoa</taxon>
        <taxon>Hexacorallia</taxon>
        <taxon>Scleractinia</taxon>
        <taxon>Fungiina</taxon>
        <taxon>Poritidae</taxon>
        <taxon>Porites</taxon>
    </lineage>
</organism>
<dbReference type="Proteomes" id="UP001159405">
    <property type="component" value="Unassembled WGS sequence"/>
</dbReference>
<keyword evidence="3" id="KW-1185">Reference proteome</keyword>
<gene>
    <name evidence="2" type="ORF">PLOB_00012458</name>
</gene>
<evidence type="ECO:0000313" key="3">
    <source>
        <dbReference type="Proteomes" id="UP001159405"/>
    </source>
</evidence>
<protein>
    <submittedName>
        <fullName evidence="2">Uncharacterized protein</fullName>
    </submittedName>
</protein>
<name>A0ABN8NE41_9CNID</name>
<proteinExistence type="predicted"/>
<keyword evidence="1" id="KW-0812">Transmembrane</keyword>
<comment type="caution">
    <text evidence="2">The sequence shown here is derived from an EMBL/GenBank/DDBJ whole genome shotgun (WGS) entry which is preliminary data.</text>
</comment>
<dbReference type="EMBL" id="CALNXK010000017">
    <property type="protein sequence ID" value="CAH3104643.1"/>
    <property type="molecule type" value="Genomic_DNA"/>
</dbReference>
<reference evidence="2 3" key="1">
    <citation type="submission" date="2022-05" db="EMBL/GenBank/DDBJ databases">
        <authorList>
            <consortium name="Genoscope - CEA"/>
            <person name="William W."/>
        </authorList>
    </citation>
    <scope>NUCLEOTIDE SEQUENCE [LARGE SCALE GENOMIC DNA]</scope>
</reference>
<keyword evidence="1" id="KW-1133">Transmembrane helix</keyword>
<sequence length="188" mass="20262">INKCDEPVTVTASMNVPDLPVTWSHTYTSDDIIEVPGFTVSLRYISAGVYVQVQLKDNGDRLHLKASTLRKATCNVVKLLAGAKALDTGLYPVKVTVVEGDLPISTNECGVFKWWYDLSDAAKAAVIGGPLLVICILVIYCCCCRSRPGNRCAVLARVTPAVCHTAVMATSTNTTAHTRPHRSHTTAC</sequence>
<accession>A0ABN8NE41</accession>
<evidence type="ECO:0000256" key="1">
    <source>
        <dbReference type="SAM" id="Phobius"/>
    </source>
</evidence>
<evidence type="ECO:0000313" key="2">
    <source>
        <dbReference type="EMBL" id="CAH3104643.1"/>
    </source>
</evidence>
<feature type="transmembrane region" description="Helical" evidence="1">
    <location>
        <begin position="121"/>
        <end position="140"/>
    </location>
</feature>